<reference evidence="1 2" key="1">
    <citation type="journal article" date="2019" name="Viruses">
        <title>Faecal Virome Analysis of Wild Animals from Brazil.</title>
        <authorList>
            <person name="Duarte M.A."/>
            <person name="Silva J.M.F."/>
            <person name="Brito C.R."/>
            <person name="Teixeira D.S."/>
            <person name="Melo F.L."/>
            <person name="Ribeiro B.M."/>
            <person name="Nagata T."/>
            <person name="Campos F.S."/>
        </authorList>
    </citation>
    <scope>NUCLEOTIDE SEQUENCE [LARGE SCALE GENOMIC DNA]</scope>
    <source>
        <strain evidence="1">BR_DF</strain>
    </source>
</reference>
<accession>A0A5C0PVK9</accession>
<protein>
    <submittedName>
        <fullName evidence="1">Uncharacterized protein</fullName>
    </submittedName>
</protein>
<proteinExistence type="predicted"/>
<evidence type="ECO:0000313" key="2">
    <source>
        <dbReference type="Proteomes" id="UP000323261"/>
    </source>
</evidence>
<evidence type="ECO:0000313" key="1">
    <source>
        <dbReference type="EMBL" id="QEJ80746.1"/>
    </source>
</evidence>
<sequence length="186" mass="21241">MANIDYFLWNGCDGHRPLLVPKDYVLSPLPIFERELELLDLGRWFGAVIRFGDCRGVTVASAEIYGRLLSACEGATEWIAVCEDGEDGRPHVNVLFRDDRVMRGEPRERLQAAWLGICENVSLRIKYGSDNNLMVLHCYGCYRMSFALMHCCRGPCWVMSNVDKLLQAAHDICEWELNACCKRPLH</sequence>
<gene>
    <name evidence="1" type="ORF">PAV19gp27</name>
</gene>
<dbReference type="Proteomes" id="UP000323261">
    <property type="component" value="Segment"/>
</dbReference>
<name>A0A5C0PVK9_9ADEN</name>
<dbReference type="EMBL" id="MN025529">
    <property type="protein sequence ID" value="QEJ80746.1"/>
    <property type="molecule type" value="Genomic_DNA"/>
</dbReference>
<organism evidence="1 2">
    <name type="scientific">Psittacine adenovirus 3</name>
    <dbReference type="NCBI Taxonomy" id="1580497"/>
    <lineage>
        <taxon>Viruses</taxon>
        <taxon>Varidnaviria</taxon>
        <taxon>Bamfordvirae</taxon>
        <taxon>Preplasmiviricota</taxon>
        <taxon>Polisuviricotina</taxon>
        <taxon>Pharingeaviricetes</taxon>
        <taxon>Rowavirales</taxon>
        <taxon>Adenoviridae</taxon>
        <taxon>Barthadenovirus</taxon>
        <taxon>Barthadenovirus amazonae</taxon>
        <taxon>Psittacine atadenovirus A</taxon>
    </lineage>
</organism>